<dbReference type="EMBL" id="CAWUPB010001173">
    <property type="protein sequence ID" value="CAK7348089.1"/>
    <property type="molecule type" value="Genomic_DNA"/>
</dbReference>
<gene>
    <name evidence="2" type="ORF">DCAF_LOCUS20782</name>
</gene>
<accession>A0AAV1S9E4</accession>
<dbReference type="PANTHER" id="PTHR36045">
    <property type="entry name" value="OS04G0558500 PROTEIN"/>
    <property type="match status" value="1"/>
</dbReference>
<feature type="region of interest" description="Disordered" evidence="1">
    <location>
        <begin position="1"/>
        <end position="34"/>
    </location>
</feature>
<evidence type="ECO:0000313" key="3">
    <source>
        <dbReference type="Proteomes" id="UP001314170"/>
    </source>
</evidence>
<dbReference type="Proteomes" id="UP001314170">
    <property type="component" value="Unassembled WGS sequence"/>
</dbReference>
<organism evidence="2 3">
    <name type="scientific">Dovyalis caffra</name>
    <dbReference type="NCBI Taxonomy" id="77055"/>
    <lineage>
        <taxon>Eukaryota</taxon>
        <taxon>Viridiplantae</taxon>
        <taxon>Streptophyta</taxon>
        <taxon>Embryophyta</taxon>
        <taxon>Tracheophyta</taxon>
        <taxon>Spermatophyta</taxon>
        <taxon>Magnoliopsida</taxon>
        <taxon>eudicotyledons</taxon>
        <taxon>Gunneridae</taxon>
        <taxon>Pentapetalae</taxon>
        <taxon>rosids</taxon>
        <taxon>fabids</taxon>
        <taxon>Malpighiales</taxon>
        <taxon>Salicaceae</taxon>
        <taxon>Flacourtieae</taxon>
        <taxon>Dovyalis</taxon>
    </lineage>
</organism>
<name>A0AAV1S9E4_9ROSI</name>
<sequence>MSSNNPTQIIRSPEKAESIFEEEEEEEEEELEMLETEVKQMAKKIIEYRANLPDQLKTTVASLLSSQRPILPDFDSESVPGPSGELNPDDSGRQDKSSRAALLTEEDQKTSERVHLLKEKISSNVSAMPVVLKRMKDCISKIDKLDSYNSICKMDPQILLLKGREGKGLLTKFVFKSWI</sequence>
<dbReference type="PANTHER" id="PTHR36045:SF2">
    <property type="entry name" value="OS04G0558500 PROTEIN"/>
    <property type="match status" value="1"/>
</dbReference>
<comment type="caution">
    <text evidence="2">The sequence shown here is derived from an EMBL/GenBank/DDBJ whole genome shotgun (WGS) entry which is preliminary data.</text>
</comment>
<feature type="region of interest" description="Disordered" evidence="1">
    <location>
        <begin position="70"/>
        <end position="111"/>
    </location>
</feature>
<feature type="compositionally biased region" description="Polar residues" evidence="1">
    <location>
        <begin position="1"/>
        <end position="10"/>
    </location>
</feature>
<reference evidence="2 3" key="1">
    <citation type="submission" date="2024-01" db="EMBL/GenBank/DDBJ databases">
        <authorList>
            <person name="Waweru B."/>
        </authorList>
    </citation>
    <scope>NUCLEOTIDE SEQUENCE [LARGE SCALE GENOMIC DNA]</scope>
</reference>
<protein>
    <submittedName>
        <fullName evidence="2">Uncharacterized protein</fullName>
    </submittedName>
</protein>
<proteinExistence type="predicted"/>
<feature type="compositionally biased region" description="Acidic residues" evidence="1">
    <location>
        <begin position="19"/>
        <end position="34"/>
    </location>
</feature>
<evidence type="ECO:0000313" key="2">
    <source>
        <dbReference type="EMBL" id="CAK7348089.1"/>
    </source>
</evidence>
<keyword evidence="3" id="KW-1185">Reference proteome</keyword>
<evidence type="ECO:0000256" key="1">
    <source>
        <dbReference type="SAM" id="MobiDB-lite"/>
    </source>
</evidence>
<dbReference type="AlphaFoldDB" id="A0AAV1S9E4"/>